<dbReference type="VEuPathDB" id="FungiDB:AFLA_008760"/>
<reference evidence="1" key="1">
    <citation type="submission" date="2019-04" db="EMBL/GenBank/DDBJ databases">
        <title>Friends and foes A comparative genomics study of 23 Aspergillus species from section Flavi.</title>
        <authorList>
            <consortium name="DOE Joint Genome Institute"/>
            <person name="Kjaerbolling I."/>
            <person name="Vesth T."/>
            <person name="Frisvad J.C."/>
            <person name="Nybo J.L."/>
            <person name="Theobald S."/>
            <person name="Kildgaard S."/>
            <person name="Isbrandt T."/>
            <person name="Kuo A."/>
            <person name="Sato A."/>
            <person name="Lyhne E.K."/>
            <person name="Kogle M.E."/>
            <person name="Wiebenga A."/>
            <person name="Kun R.S."/>
            <person name="Lubbers R.J."/>
            <person name="Makela M.R."/>
            <person name="Barry K."/>
            <person name="Chovatia M."/>
            <person name="Clum A."/>
            <person name="Daum C."/>
            <person name="Haridas S."/>
            <person name="He G."/>
            <person name="LaButti K."/>
            <person name="Lipzen A."/>
            <person name="Mondo S."/>
            <person name="Riley R."/>
            <person name="Salamov A."/>
            <person name="Simmons B.A."/>
            <person name="Magnuson J.K."/>
            <person name="Henrissat B."/>
            <person name="Mortensen U.H."/>
            <person name="Larsen T.O."/>
            <person name="Devries R.P."/>
            <person name="Grigoriev I.V."/>
            <person name="Machida M."/>
            <person name="Baker S.E."/>
            <person name="Andersen M.R."/>
        </authorList>
    </citation>
    <scope>NUCLEOTIDE SEQUENCE [LARGE SCALE GENOMIC DNA]</scope>
    <source>
        <strain evidence="1">CBS 121.62</strain>
    </source>
</reference>
<gene>
    <name evidence="1" type="ORF">BDV35DRAFT_360277</name>
</gene>
<dbReference type="Proteomes" id="UP000325434">
    <property type="component" value="Unassembled WGS sequence"/>
</dbReference>
<dbReference type="AlphaFoldDB" id="A0A5N6GS20"/>
<proteinExistence type="predicted"/>
<evidence type="ECO:0000313" key="1">
    <source>
        <dbReference type="EMBL" id="KAB8244374.1"/>
    </source>
</evidence>
<dbReference type="VEuPathDB" id="FungiDB:F9C07_8248"/>
<name>A0A5N6GS20_ASPFL</name>
<protein>
    <submittedName>
        <fullName evidence="1">Uncharacterized protein</fullName>
    </submittedName>
</protein>
<dbReference type="EMBL" id="ML734628">
    <property type="protein sequence ID" value="KAB8244374.1"/>
    <property type="molecule type" value="Genomic_DNA"/>
</dbReference>
<accession>A0A5N6GS20</accession>
<sequence length="77" mass="8754">MVPVGNRRWNCAIMPARIKDPGNLYESKVQPSWDVLITLEPNVLDTLEEDPLFSFLVEKKEQLIGSNLDTGVNTRLQ</sequence>
<organism evidence="1">
    <name type="scientific">Aspergillus flavus</name>
    <dbReference type="NCBI Taxonomy" id="5059"/>
    <lineage>
        <taxon>Eukaryota</taxon>
        <taxon>Fungi</taxon>
        <taxon>Dikarya</taxon>
        <taxon>Ascomycota</taxon>
        <taxon>Pezizomycotina</taxon>
        <taxon>Eurotiomycetes</taxon>
        <taxon>Eurotiomycetidae</taxon>
        <taxon>Eurotiales</taxon>
        <taxon>Aspergillaceae</taxon>
        <taxon>Aspergillus</taxon>
        <taxon>Aspergillus subgen. Circumdati</taxon>
    </lineage>
</organism>